<reference evidence="6 7" key="1">
    <citation type="journal article" date="2011" name="Stand. Genomic Sci.">
        <title>Complete genome sequence of Desulfobulbus propionicus type strain (1pr3).</title>
        <authorList>
            <person name="Pagani I."/>
            <person name="Lapidus A."/>
            <person name="Nolan M."/>
            <person name="Lucas S."/>
            <person name="Hammon N."/>
            <person name="Deshpande S."/>
            <person name="Cheng J.F."/>
            <person name="Chertkov O."/>
            <person name="Davenport K."/>
            <person name="Tapia R."/>
            <person name="Han C."/>
            <person name="Goodwin L."/>
            <person name="Pitluck S."/>
            <person name="Liolios K."/>
            <person name="Mavromatis K."/>
            <person name="Ivanova N."/>
            <person name="Mikhailova N."/>
            <person name="Pati A."/>
            <person name="Chen A."/>
            <person name="Palaniappan K."/>
            <person name="Land M."/>
            <person name="Hauser L."/>
            <person name="Chang Y.J."/>
            <person name="Jeffries C.D."/>
            <person name="Detter J.C."/>
            <person name="Brambilla E."/>
            <person name="Kannan K.P."/>
            <person name="Djao O.D."/>
            <person name="Rohde M."/>
            <person name="Pukall R."/>
            <person name="Spring S."/>
            <person name="Goker M."/>
            <person name="Sikorski J."/>
            <person name="Woyke T."/>
            <person name="Bristow J."/>
            <person name="Eisen J.A."/>
            <person name="Markowitz V."/>
            <person name="Hugenholtz P."/>
            <person name="Kyrpides N.C."/>
            <person name="Klenk H.P."/>
        </authorList>
    </citation>
    <scope>NUCLEOTIDE SEQUENCE [LARGE SCALE GENOMIC DNA]</scope>
    <source>
        <strain evidence="7">ATCC 33891 / DSM 2032 / 1pr3</strain>
    </source>
</reference>
<dbReference type="InterPro" id="IPR029499">
    <property type="entry name" value="PduO-typ"/>
</dbReference>
<dbReference type="SUPFAM" id="SSF89028">
    <property type="entry name" value="Cobalamin adenosyltransferase-like"/>
    <property type="match status" value="1"/>
</dbReference>
<dbReference type="GO" id="GO:0008817">
    <property type="term" value="F:corrinoid adenosyltransferase activity"/>
    <property type="evidence" value="ECO:0007669"/>
    <property type="project" value="UniProtKB-UniRule"/>
</dbReference>
<keyword evidence="7" id="KW-1185">Reference proteome</keyword>
<feature type="domain" description="Cobalamin adenosyltransferase-like" evidence="5">
    <location>
        <begin position="3"/>
        <end position="175"/>
    </location>
</feature>
<evidence type="ECO:0000313" key="6">
    <source>
        <dbReference type="EMBL" id="ADW18057.1"/>
    </source>
</evidence>
<dbReference type="InterPro" id="IPR036451">
    <property type="entry name" value="CblAdoTrfase-like_sf"/>
</dbReference>
<evidence type="ECO:0000313" key="7">
    <source>
        <dbReference type="Proteomes" id="UP000006365"/>
    </source>
</evidence>
<sequence>MKVYTGGGDKGKTSLFSGERVPKHHIRIEAYGDLDELNSMLGAVAAYLPEGEQAIRGDFEQIQSHLFLAGAWLATTPDSSATGYLTALPVNVSKDLEKRIDALSDVLPVLKEFILPGGQPVAAWAHVARTVCRRCERRLTELIEVSPDAGNSELAAIQVYLNRLSDYLFVVARYLNQLLGTADKTWKK</sequence>
<dbReference type="KEGG" id="dpr:Despr_1909"/>
<dbReference type="GO" id="GO:0005524">
    <property type="term" value="F:ATP binding"/>
    <property type="evidence" value="ECO:0007669"/>
    <property type="project" value="UniProtKB-UniRule"/>
</dbReference>
<dbReference type="Proteomes" id="UP000006365">
    <property type="component" value="Chromosome"/>
</dbReference>
<organism evidence="6 7">
    <name type="scientific">Desulfobulbus propionicus (strain ATCC 33891 / DSM 2032 / VKM B-1956 / 1pr3)</name>
    <dbReference type="NCBI Taxonomy" id="577650"/>
    <lineage>
        <taxon>Bacteria</taxon>
        <taxon>Pseudomonadati</taxon>
        <taxon>Thermodesulfobacteriota</taxon>
        <taxon>Desulfobulbia</taxon>
        <taxon>Desulfobulbales</taxon>
        <taxon>Desulfobulbaceae</taxon>
        <taxon>Desulfobulbus</taxon>
    </lineage>
</organism>
<name>A0A7U4DPJ5_DESPD</name>
<dbReference type="RefSeq" id="WP_015724597.1">
    <property type="nucleotide sequence ID" value="NC_014972.1"/>
</dbReference>
<keyword evidence="3 4" id="KW-0067">ATP-binding</keyword>
<keyword evidence="4" id="KW-0169">Cobalamin biosynthesis</keyword>
<comment type="similarity">
    <text evidence="4">Belongs to the Cob(I)alamin adenosyltransferase family.</text>
</comment>
<comment type="pathway">
    <text evidence="4">Cofactor biosynthesis; adenosylcobalamin biosynthesis; adenosylcobalamin from cob(II)yrinate a,c-diamide: step 2/7.</text>
</comment>
<keyword evidence="2 4" id="KW-0547">Nucleotide-binding</keyword>
<evidence type="ECO:0000256" key="1">
    <source>
        <dbReference type="ARBA" id="ARBA00022679"/>
    </source>
</evidence>
<accession>A0A7U4DPJ5</accession>
<dbReference type="GO" id="GO:0009236">
    <property type="term" value="P:cobalamin biosynthetic process"/>
    <property type="evidence" value="ECO:0007669"/>
    <property type="project" value="UniProtKB-UniRule"/>
</dbReference>
<dbReference type="EMBL" id="CP002364">
    <property type="protein sequence ID" value="ADW18057.1"/>
    <property type="molecule type" value="Genomic_DNA"/>
</dbReference>
<keyword evidence="1 4" id="KW-0808">Transferase</keyword>
<evidence type="ECO:0000256" key="3">
    <source>
        <dbReference type="ARBA" id="ARBA00022840"/>
    </source>
</evidence>
<comment type="catalytic activity">
    <reaction evidence="4">
        <text>2 cob(II)yrinate a,c diamide + reduced [electron-transfer flavoprotein] + 2 ATP = 2 adenosylcob(III)yrinate a,c-diamide + 2 triphosphate + oxidized [electron-transfer flavoprotein] + 3 H(+)</text>
        <dbReference type="Rhea" id="RHEA:11528"/>
        <dbReference type="Rhea" id="RHEA-COMP:10685"/>
        <dbReference type="Rhea" id="RHEA-COMP:10686"/>
        <dbReference type="ChEBI" id="CHEBI:15378"/>
        <dbReference type="ChEBI" id="CHEBI:18036"/>
        <dbReference type="ChEBI" id="CHEBI:30616"/>
        <dbReference type="ChEBI" id="CHEBI:57692"/>
        <dbReference type="ChEBI" id="CHEBI:58307"/>
        <dbReference type="ChEBI" id="CHEBI:58503"/>
        <dbReference type="ChEBI" id="CHEBI:58537"/>
        <dbReference type="EC" id="2.5.1.17"/>
    </reaction>
</comment>
<gene>
    <name evidence="6" type="ordered locus">Despr_1909</name>
</gene>
<dbReference type="NCBIfam" id="TIGR00636">
    <property type="entry name" value="PduO_Nterm"/>
    <property type="match status" value="1"/>
</dbReference>
<dbReference type="UniPathway" id="UPA00148">
    <property type="reaction ID" value="UER00233"/>
</dbReference>
<dbReference type="EC" id="2.5.1.17" evidence="4"/>
<dbReference type="PANTHER" id="PTHR12213">
    <property type="entry name" value="CORRINOID ADENOSYLTRANSFERASE"/>
    <property type="match status" value="1"/>
</dbReference>
<dbReference type="Pfam" id="PF01923">
    <property type="entry name" value="Cob_adeno_trans"/>
    <property type="match status" value="1"/>
</dbReference>
<dbReference type="AlphaFoldDB" id="A0A7U4DPJ5"/>
<dbReference type="PANTHER" id="PTHR12213:SF0">
    <property type="entry name" value="CORRINOID ADENOSYLTRANSFERASE MMAB"/>
    <property type="match status" value="1"/>
</dbReference>
<comment type="catalytic activity">
    <reaction evidence="4">
        <text>2 cob(II)alamin + reduced [electron-transfer flavoprotein] + 2 ATP = 2 adenosylcob(III)alamin + 2 triphosphate + oxidized [electron-transfer flavoprotein] + 3 H(+)</text>
        <dbReference type="Rhea" id="RHEA:28671"/>
        <dbReference type="Rhea" id="RHEA-COMP:10685"/>
        <dbReference type="Rhea" id="RHEA-COMP:10686"/>
        <dbReference type="ChEBI" id="CHEBI:15378"/>
        <dbReference type="ChEBI" id="CHEBI:16304"/>
        <dbReference type="ChEBI" id="CHEBI:18036"/>
        <dbReference type="ChEBI" id="CHEBI:18408"/>
        <dbReference type="ChEBI" id="CHEBI:30616"/>
        <dbReference type="ChEBI" id="CHEBI:57692"/>
        <dbReference type="ChEBI" id="CHEBI:58307"/>
        <dbReference type="EC" id="2.5.1.17"/>
    </reaction>
</comment>
<evidence type="ECO:0000256" key="2">
    <source>
        <dbReference type="ARBA" id="ARBA00022741"/>
    </source>
</evidence>
<protein>
    <recommendedName>
        <fullName evidence="4">Corrinoid adenosyltransferase</fullName>
        <ecNumber evidence="4">2.5.1.17</ecNumber>
    </recommendedName>
    <alternativeName>
        <fullName evidence="4">Cob(II)alamin adenosyltransferase</fullName>
    </alternativeName>
    <alternativeName>
        <fullName evidence="4">Cob(II)yrinic acid a,c-diamide adenosyltransferase</fullName>
    </alternativeName>
    <alternativeName>
        <fullName evidence="4">Cobinamide/cobalamin adenosyltransferase</fullName>
    </alternativeName>
</protein>
<dbReference type="InterPro" id="IPR016030">
    <property type="entry name" value="CblAdoTrfase-like"/>
</dbReference>
<evidence type="ECO:0000259" key="5">
    <source>
        <dbReference type="Pfam" id="PF01923"/>
    </source>
</evidence>
<evidence type="ECO:0000256" key="4">
    <source>
        <dbReference type="RuleBase" id="RU366026"/>
    </source>
</evidence>
<proteinExistence type="inferred from homology"/>
<dbReference type="Gene3D" id="1.20.1200.10">
    <property type="entry name" value="Cobalamin adenosyltransferase-like"/>
    <property type="match status" value="1"/>
</dbReference>